<dbReference type="Gene3D" id="3.40.50.150">
    <property type="entry name" value="Vaccinia Virus protein VP39"/>
    <property type="match status" value="1"/>
</dbReference>
<dbReference type="OrthoDB" id="9760689at2"/>
<dbReference type="SUPFAM" id="SSF53335">
    <property type="entry name" value="S-adenosyl-L-methionine-dependent methyltransferases"/>
    <property type="match status" value="1"/>
</dbReference>
<proteinExistence type="predicted"/>
<dbReference type="EMBL" id="NRHC01000016">
    <property type="protein sequence ID" value="RIY34152.1"/>
    <property type="molecule type" value="Genomic_DNA"/>
</dbReference>
<accession>A0A3A1Y7D9</accession>
<dbReference type="InterPro" id="IPR029063">
    <property type="entry name" value="SAM-dependent_MTases_sf"/>
</dbReference>
<dbReference type="Proteomes" id="UP000265691">
    <property type="component" value="Unassembled WGS sequence"/>
</dbReference>
<dbReference type="RefSeq" id="WP_119524533.1">
    <property type="nucleotide sequence ID" value="NZ_NRHC01000016.1"/>
</dbReference>
<name>A0A3A1Y7D9_9GAMM</name>
<reference evidence="1 2" key="1">
    <citation type="submission" date="2017-08" db="EMBL/GenBank/DDBJ databases">
        <title>Reclassification of Bisgaard taxon 37 and 44.</title>
        <authorList>
            <person name="Christensen H."/>
        </authorList>
    </citation>
    <scope>NUCLEOTIDE SEQUENCE [LARGE SCALE GENOMIC DNA]</scope>
    <source>
        <strain evidence="1 2">B96_3</strain>
    </source>
</reference>
<keyword evidence="2" id="KW-1185">Reference proteome</keyword>
<comment type="caution">
    <text evidence="1">The sequence shown here is derived from an EMBL/GenBank/DDBJ whole genome shotgun (WGS) entry which is preliminary data.</text>
</comment>
<sequence>MINKDKIAFNFTQAQDTYATNAIVQKRMGEKICQLLNLFIQERKLKVCDLGAGAGANLSLQYSKSLTSKIDLTLVDLVELKQEVKEALLNHQFVGDLQKIKADLVLWCKETHKTKYDLILSNATLQWVENPQGLLKDIFDNLIQENGVLAFSTFAKDNFIELKSLTENSLTYYSKEEWLKFLDNAGFKVLVAQEFQSKLYFEVLKDLFSHLKLTGVNNLKTSAHWTKTKLLDFYKGFEQFKVGKHYPLTYRPLIFICVKN</sequence>
<evidence type="ECO:0000313" key="2">
    <source>
        <dbReference type="Proteomes" id="UP000265691"/>
    </source>
</evidence>
<evidence type="ECO:0000313" key="1">
    <source>
        <dbReference type="EMBL" id="RIY34152.1"/>
    </source>
</evidence>
<dbReference type="AlphaFoldDB" id="A0A3A1Y7D9"/>
<organism evidence="1 2">
    <name type="scientific">Psittacicella hinzii</name>
    <dbReference type="NCBI Taxonomy" id="2028575"/>
    <lineage>
        <taxon>Bacteria</taxon>
        <taxon>Pseudomonadati</taxon>
        <taxon>Pseudomonadota</taxon>
        <taxon>Gammaproteobacteria</taxon>
        <taxon>Pasteurellales</taxon>
        <taxon>Psittacicellaceae</taxon>
        <taxon>Psittacicella</taxon>
    </lineage>
</organism>
<dbReference type="Pfam" id="PF13489">
    <property type="entry name" value="Methyltransf_23"/>
    <property type="match status" value="1"/>
</dbReference>
<dbReference type="PANTHER" id="PTHR43861">
    <property type="entry name" value="TRANS-ACONITATE 2-METHYLTRANSFERASE-RELATED"/>
    <property type="match status" value="1"/>
</dbReference>
<evidence type="ECO:0008006" key="3">
    <source>
        <dbReference type="Google" id="ProtNLM"/>
    </source>
</evidence>
<gene>
    <name evidence="1" type="ORF">CKF54_01600</name>
</gene>
<dbReference type="CDD" id="cd02440">
    <property type="entry name" value="AdoMet_MTases"/>
    <property type="match status" value="1"/>
</dbReference>
<protein>
    <recommendedName>
        <fullName evidence="3">Malonyl-[acyl-carrier protein] O-methyltransferase</fullName>
    </recommendedName>
</protein>